<evidence type="ECO:0000259" key="6">
    <source>
        <dbReference type="Pfam" id="PF09066"/>
    </source>
</evidence>
<feature type="transmembrane region" description="Helical" evidence="5">
    <location>
        <begin position="70"/>
        <end position="92"/>
    </location>
</feature>
<reference evidence="7" key="1">
    <citation type="submission" date="2021-02" db="EMBL/GenBank/DDBJ databases">
        <title>First Annotated Genome of the Yellow-green Alga Tribonema minus.</title>
        <authorList>
            <person name="Mahan K.M."/>
        </authorList>
    </citation>
    <scope>NUCLEOTIDE SEQUENCE</scope>
    <source>
        <strain evidence="7">UTEX B ZZ1240</strain>
    </source>
</reference>
<keyword evidence="1 5" id="KW-0812">Transmembrane</keyword>
<keyword evidence="3 5" id="KW-0472">Membrane</keyword>
<dbReference type="GO" id="GO:0005524">
    <property type="term" value="F:ATP binding"/>
    <property type="evidence" value="ECO:0007669"/>
    <property type="project" value="InterPro"/>
</dbReference>
<dbReference type="GO" id="GO:0016192">
    <property type="term" value="P:vesicle-mediated transport"/>
    <property type="evidence" value="ECO:0007669"/>
    <property type="project" value="InterPro"/>
</dbReference>
<dbReference type="Pfam" id="PF09066">
    <property type="entry name" value="B2-adapt-app_C"/>
    <property type="match status" value="1"/>
</dbReference>
<evidence type="ECO:0000313" key="8">
    <source>
        <dbReference type="Proteomes" id="UP000664859"/>
    </source>
</evidence>
<dbReference type="OrthoDB" id="10355897at2759"/>
<feature type="domain" description="Beta-adaptin appendage C-terminal subdomain" evidence="6">
    <location>
        <begin position="342"/>
        <end position="455"/>
    </location>
</feature>
<evidence type="ECO:0000313" key="7">
    <source>
        <dbReference type="EMBL" id="KAG5187950.1"/>
    </source>
</evidence>
<sequence>MAQWQQHDSAAGPARRTSAESVRGGEPLPVLSGANFQHARVQRDADGIALNRFIDPAVAIKRITKHTAGLVVAQIVVGVVMLIVAVMSDWRYGFAIWYTDTRAGGKLRDMQYAWAIFNLASAAWGAKVLVSWRERLERTRDHRLFHTRIYAFASYFTWAFGVWATAVLFASFAGYSFDGLYPTDLTVFFVVAAACALVSDAWGISKLCSISTYCARLQEEWRAAPHGDSKGIADPEAGAATAPAVRLPEERPYFHHGERRSSAAAAAAATADHERRASATRVRPPPDTNPPSTNSHSVQRRVSAGAAAADAAAQQQQHYWPPSRRDTSYAAGASAQHAGAVLLPRDFEALWLELPAQGSFETAFARWVPLEAAVNHLIDRGFQVVAAGGGGAGALPLKILFCAAGPPAESLKLGGGGRLVWFLGEFVASSAPLRLAATFKCQDAAALPEFVKRFNLQELYELV</sequence>
<organism evidence="7 8">
    <name type="scientific">Tribonema minus</name>
    <dbReference type="NCBI Taxonomy" id="303371"/>
    <lineage>
        <taxon>Eukaryota</taxon>
        <taxon>Sar</taxon>
        <taxon>Stramenopiles</taxon>
        <taxon>Ochrophyta</taxon>
        <taxon>PX clade</taxon>
        <taxon>Xanthophyceae</taxon>
        <taxon>Tribonematales</taxon>
        <taxon>Tribonemataceae</taxon>
        <taxon>Tribonema</taxon>
    </lineage>
</organism>
<dbReference type="InterPro" id="IPR015151">
    <property type="entry name" value="B-adaptin_app_sub_C"/>
</dbReference>
<dbReference type="GO" id="GO:0006886">
    <property type="term" value="P:intracellular protein transport"/>
    <property type="evidence" value="ECO:0007669"/>
    <property type="project" value="InterPro"/>
</dbReference>
<feature type="region of interest" description="Disordered" evidence="4">
    <location>
        <begin position="1"/>
        <end position="24"/>
    </location>
</feature>
<feature type="transmembrane region" description="Helical" evidence="5">
    <location>
        <begin position="185"/>
        <end position="204"/>
    </location>
</feature>
<dbReference type="Proteomes" id="UP000664859">
    <property type="component" value="Unassembled WGS sequence"/>
</dbReference>
<feature type="compositionally biased region" description="Low complexity" evidence="4">
    <location>
        <begin position="304"/>
        <end position="317"/>
    </location>
</feature>
<feature type="transmembrane region" description="Helical" evidence="5">
    <location>
        <begin position="112"/>
        <end position="130"/>
    </location>
</feature>
<feature type="region of interest" description="Disordered" evidence="4">
    <location>
        <begin position="264"/>
        <end position="330"/>
    </location>
</feature>
<comment type="caution">
    <text evidence="7">The sequence shown here is derived from an EMBL/GenBank/DDBJ whole genome shotgun (WGS) entry which is preliminary data.</text>
</comment>
<dbReference type="GO" id="GO:0030131">
    <property type="term" value="C:clathrin adaptor complex"/>
    <property type="evidence" value="ECO:0007669"/>
    <property type="project" value="InterPro"/>
</dbReference>
<name>A0A835Z6J9_9STRA</name>
<dbReference type="AlphaFoldDB" id="A0A835Z6J9"/>
<evidence type="ECO:0000256" key="2">
    <source>
        <dbReference type="ARBA" id="ARBA00022989"/>
    </source>
</evidence>
<protein>
    <recommendedName>
        <fullName evidence="6">Beta-adaptin appendage C-terminal subdomain domain-containing protein</fullName>
    </recommendedName>
</protein>
<evidence type="ECO:0000256" key="1">
    <source>
        <dbReference type="ARBA" id="ARBA00022692"/>
    </source>
</evidence>
<accession>A0A835Z6J9</accession>
<dbReference type="InterPro" id="IPR036640">
    <property type="entry name" value="ABC1_TM_sf"/>
</dbReference>
<proteinExistence type="predicted"/>
<dbReference type="SUPFAM" id="SSF90123">
    <property type="entry name" value="ABC transporter transmembrane region"/>
    <property type="match status" value="1"/>
</dbReference>
<keyword evidence="2 5" id="KW-1133">Transmembrane helix</keyword>
<dbReference type="EMBL" id="JAFCMP010000079">
    <property type="protein sequence ID" value="KAG5187950.1"/>
    <property type="molecule type" value="Genomic_DNA"/>
</dbReference>
<gene>
    <name evidence="7" type="ORF">JKP88DRAFT_243646</name>
</gene>
<evidence type="ECO:0000256" key="4">
    <source>
        <dbReference type="SAM" id="MobiDB-lite"/>
    </source>
</evidence>
<evidence type="ECO:0000256" key="5">
    <source>
        <dbReference type="SAM" id="Phobius"/>
    </source>
</evidence>
<keyword evidence="8" id="KW-1185">Reference proteome</keyword>
<feature type="transmembrane region" description="Helical" evidence="5">
    <location>
        <begin position="150"/>
        <end position="173"/>
    </location>
</feature>
<evidence type="ECO:0000256" key="3">
    <source>
        <dbReference type="ARBA" id="ARBA00023136"/>
    </source>
</evidence>